<evidence type="ECO:0000259" key="4">
    <source>
        <dbReference type="Pfam" id="PF17836"/>
    </source>
</evidence>
<name>A0A5C6FZF0_9PLAN</name>
<dbReference type="Pfam" id="PF00132">
    <property type="entry name" value="Hexapep"/>
    <property type="match status" value="1"/>
</dbReference>
<dbReference type="InterPro" id="IPR020019">
    <property type="entry name" value="AcTrfase_PglD-like"/>
</dbReference>
<dbReference type="InterPro" id="IPR050179">
    <property type="entry name" value="Trans_hexapeptide_repeat"/>
</dbReference>
<keyword evidence="5" id="KW-0012">Acyltransferase</keyword>
<reference evidence="5 6" key="1">
    <citation type="submission" date="2019-02" db="EMBL/GenBank/DDBJ databases">
        <title>Deep-cultivation of Planctomycetes and their phenomic and genomic characterization uncovers novel biology.</title>
        <authorList>
            <person name="Wiegand S."/>
            <person name="Jogler M."/>
            <person name="Boedeker C."/>
            <person name="Pinto D."/>
            <person name="Vollmers J."/>
            <person name="Rivas-Marin E."/>
            <person name="Kohn T."/>
            <person name="Peeters S.H."/>
            <person name="Heuer A."/>
            <person name="Rast P."/>
            <person name="Oberbeckmann S."/>
            <person name="Bunk B."/>
            <person name="Jeske O."/>
            <person name="Meyerdierks A."/>
            <person name="Storesund J.E."/>
            <person name="Kallscheuer N."/>
            <person name="Luecker S."/>
            <person name="Lage O.M."/>
            <person name="Pohl T."/>
            <person name="Merkel B.J."/>
            <person name="Hornburger P."/>
            <person name="Mueller R.-W."/>
            <person name="Bruemmer F."/>
            <person name="Labrenz M."/>
            <person name="Spormann A.M."/>
            <person name="Op Den Camp H."/>
            <person name="Overmann J."/>
            <person name="Amann R."/>
            <person name="Jetten M.S.M."/>
            <person name="Mascher T."/>
            <person name="Medema M.H."/>
            <person name="Devos D.P."/>
            <person name="Kaster A.-K."/>
            <person name="Ovreas L."/>
            <person name="Rohde M."/>
            <person name="Galperin M.Y."/>
            <person name="Jogler C."/>
        </authorList>
    </citation>
    <scope>NUCLEOTIDE SEQUENCE [LARGE SCALE GENOMIC DNA]</scope>
    <source>
        <strain evidence="5 6">V7</strain>
    </source>
</reference>
<evidence type="ECO:0000313" key="6">
    <source>
        <dbReference type="Proteomes" id="UP000316476"/>
    </source>
</evidence>
<dbReference type="InterPro" id="IPR041561">
    <property type="entry name" value="PglD_N"/>
</dbReference>
<comment type="similarity">
    <text evidence="1">Belongs to the transferase hexapeptide repeat family.</text>
</comment>
<dbReference type="EMBL" id="SJPZ01000001">
    <property type="protein sequence ID" value="TWU66995.1"/>
    <property type="molecule type" value="Genomic_DNA"/>
</dbReference>
<keyword evidence="5" id="KW-0808">Transferase</keyword>
<dbReference type="SUPFAM" id="SSF51161">
    <property type="entry name" value="Trimeric LpxA-like enzymes"/>
    <property type="match status" value="1"/>
</dbReference>
<evidence type="ECO:0000256" key="2">
    <source>
        <dbReference type="PIRSR" id="PIRSR620019-1"/>
    </source>
</evidence>
<dbReference type="RefSeq" id="WP_146413503.1">
    <property type="nucleotide sequence ID" value="NZ_SJPZ01000001.1"/>
</dbReference>
<evidence type="ECO:0000256" key="3">
    <source>
        <dbReference type="PIRSR" id="PIRSR620019-2"/>
    </source>
</evidence>
<dbReference type="CDD" id="cd03360">
    <property type="entry name" value="LbH_AT_putative"/>
    <property type="match status" value="1"/>
</dbReference>
<feature type="active site" description="Proton acceptor" evidence="2">
    <location>
        <position position="138"/>
    </location>
</feature>
<dbReference type="Gene3D" id="3.40.50.20">
    <property type="match status" value="1"/>
</dbReference>
<dbReference type="Pfam" id="PF17836">
    <property type="entry name" value="PglD_N"/>
    <property type="match status" value="1"/>
</dbReference>
<accession>A0A5C6FZF0</accession>
<dbReference type="Proteomes" id="UP000316476">
    <property type="component" value="Unassembled WGS sequence"/>
</dbReference>
<gene>
    <name evidence="5" type="primary">epsM</name>
    <name evidence="5" type="ORF">V7x_25670</name>
</gene>
<dbReference type="AlphaFoldDB" id="A0A5C6FZF0"/>
<dbReference type="GO" id="GO:0016746">
    <property type="term" value="F:acyltransferase activity"/>
    <property type="evidence" value="ECO:0007669"/>
    <property type="project" value="UniProtKB-KW"/>
</dbReference>
<organism evidence="5 6">
    <name type="scientific">Crateriforma conspicua</name>
    <dbReference type="NCBI Taxonomy" id="2527996"/>
    <lineage>
        <taxon>Bacteria</taxon>
        <taxon>Pseudomonadati</taxon>
        <taxon>Planctomycetota</taxon>
        <taxon>Planctomycetia</taxon>
        <taxon>Planctomycetales</taxon>
        <taxon>Planctomycetaceae</taxon>
        <taxon>Crateriforma</taxon>
    </lineage>
</organism>
<evidence type="ECO:0000256" key="1">
    <source>
        <dbReference type="ARBA" id="ARBA00007274"/>
    </source>
</evidence>
<evidence type="ECO:0000313" key="5">
    <source>
        <dbReference type="EMBL" id="TWU66995.1"/>
    </source>
</evidence>
<protein>
    <submittedName>
        <fullName evidence="5">Putative acetyltransferase EpsM</fullName>
        <ecNumber evidence="5">2.3.1.-</ecNumber>
    </submittedName>
</protein>
<dbReference type="OrthoDB" id="9794407at2"/>
<dbReference type="Gene3D" id="2.160.10.10">
    <property type="entry name" value="Hexapeptide repeat proteins"/>
    <property type="match status" value="1"/>
</dbReference>
<dbReference type="PANTHER" id="PTHR43300:SF7">
    <property type="entry name" value="UDP-N-ACETYLBACILLOSAMINE N-ACETYLTRANSFERASE"/>
    <property type="match status" value="1"/>
</dbReference>
<feature type="site" description="Increases basicity of active site His" evidence="2">
    <location>
        <position position="139"/>
    </location>
</feature>
<dbReference type="InterPro" id="IPR001451">
    <property type="entry name" value="Hexapep"/>
</dbReference>
<sequence>MCGTPVNSVIFGCGDHANVVRTVIEAVGKYRFAGYISQERSSVGGVREMISGHDGDPNSWYKHGILGIGDNQRRFELSERVLSSVPDYEFIRCLHPKSIISDSASVALGTVVMPNVTIQANTSVGRHCIINTSSSIDHDCHIDDFSFIGPGSVLAGRITIGERACVNTGVVIAPGVKISPGAVIGAGSVVLNSIPANVLAYGSPARVVRELHETR</sequence>
<feature type="binding site" evidence="3">
    <location>
        <position position="69"/>
    </location>
    <ligand>
        <name>substrate</name>
    </ligand>
</feature>
<dbReference type="InterPro" id="IPR011004">
    <property type="entry name" value="Trimer_LpxA-like_sf"/>
</dbReference>
<dbReference type="PANTHER" id="PTHR43300">
    <property type="entry name" value="ACETYLTRANSFERASE"/>
    <property type="match status" value="1"/>
</dbReference>
<comment type="caution">
    <text evidence="5">The sequence shown here is derived from an EMBL/GenBank/DDBJ whole genome shotgun (WGS) entry which is preliminary data.</text>
</comment>
<proteinExistence type="inferred from homology"/>
<dbReference type="NCBIfam" id="TIGR03570">
    <property type="entry name" value="NeuD_NnaD"/>
    <property type="match status" value="1"/>
</dbReference>
<feature type="domain" description="PglD N-terminal" evidence="4">
    <location>
        <begin position="9"/>
        <end position="80"/>
    </location>
</feature>
<dbReference type="EC" id="2.3.1.-" evidence="5"/>